<keyword evidence="1" id="KW-1133">Transmembrane helix</keyword>
<evidence type="ECO:0000313" key="2">
    <source>
        <dbReference type="EMBL" id="CZR70300.1"/>
    </source>
</evidence>
<feature type="transmembrane region" description="Helical" evidence="1">
    <location>
        <begin position="500"/>
        <end position="522"/>
    </location>
</feature>
<keyword evidence="1" id="KW-0472">Membrane</keyword>
<reference evidence="2 3" key="1">
    <citation type="submission" date="2016-03" db="EMBL/GenBank/DDBJ databases">
        <authorList>
            <person name="Ploux O."/>
        </authorList>
    </citation>
    <scope>NUCLEOTIDE SEQUENCE [LARGE SCALE GENOMIC DNA]</scope>
    <source>
        <strain evidence="2 3">UAMH 11012</strain>
    </source>
</reference>
<name>A0A1L7XZ63_9HELO</name>
<dbReference type="EMBL" id="FJOG01000182">
    <property type="protein sequence ID" value="CZR70300.1"/>
    <property type="molecule type" value="Genomic_DNA"/>
</dbReference>
<evidence type="ECO:0000313" key="3">
    <source>
        <dbReference type="Proteomes" id="UP000184330"/>
    </source>
</evidence>
<dbReference type="AlphaFoldDB" id="A0A1L7XZ63"/>
<proteinExistence type="predicted"/>
<dbReference type="OrthoDB" id="3515641at2759"/>
<evidence type="ECO:0000256" key="1">
    <source>
        <dbReference type="SAM" id="Phobius"/>
    </source>
</evidence>
<sequence length="631" mass="68638">MSGLWDKCFAQGFRATRLGYIFLILLLTTLVAVSGPSSAILMLPVLGWWHAPYRLSSFVFGSSIFPEIPLNVANARFFIPTNETMLWPTNITLEDFLPDDCRFINASVNSIPVHCPAGGLSALLGQNFVLWEPSIPAIVPRWNFTVPISGGSLADDDIFLDIGYQRLLAGIEVPGQCPHEEVLNGDTFASSSSCLLTQTTFVPADILLQYTSELSSPDSALFRAFQTSGNQDSLVLGPQVVSNCNSEFIEVANGSYWANSNLTGLQLSFPTMTSQQWASNSAPLLDLWTSPNTLATIWIDPPNLGNNTPSIAAAFLSTYDGSDPSSSIQNKTLSAVEIVTCSLYANWQPMDVYLTPKIDPYIHSSNISNPPDSWPAGDEIHIHLDAAWANQALPPSGPINQLVHKLELAGSSARIPVGISLSLLMADAIARINGDADTIIALDNPWSQSLQDELDAVFVYIDGIVVTTVDNVDVSNATEFRITTLRNGYSYSMVGITRRLTVAILFIHAIIALIHTALVVCYKWRSPGLESLCDFLILAINTQLGKGDDNAGTDIKKSKQYNATVRLQEIRGSRLRLEVDKHGTLDSSTEGESKHGDNIPLENMADVECALSQSSIKGTSVERIWEADRGI</sequence>
<dbReference type="Proteomes" id="UP000184330">
    <property type="component" value="Unassembled WGS sequence"/>
</dbReference>
<protein>
    <submittedName>
        <fullName evidence="2">Uncharacterized protein</fullName>
    </submittedName>
</protein>
<keyword evidence="3" id="KW-1185">Reference proteome</keyword>
<feature type="transmembrane region" description="Helical" evidence="1">
    <location>
        <begin position="20"/>
        <end position="49"/>
    </location>
</feature>
<gene>
    <name evidence="2" type="ORF">PAC_20203</name>
</gene>
<keyword evidence="1" id="KW-0812">Transmembrane</keyword>
<accession>A0A1L7XZ63</accession>
<organism evidence="2 3">
    <name type="scientific">Phialocephala subalpina</name>
    <dbReference type="NCBI Taxonomy" id="576137"/>
    <lineage>
        <taxon>Eukaryota</taxon>
        <taxon>Fungi</taxon>
        <taxon>Dikarya</taxon>
        <taxon>Ascomycota</taxon>
        <taxon>Pezizomycotina</taxon>
        <taxon>Leotiomycetes</taxon>
        <taxon>Helotiales</taxon>
        <taxon>Mollisiaceae</taxon>
        <taxon>Phialocephala</taxon>
        <taxon>Phialocephala fortinii species complex</taxon>
    </lineage>
</organism>